<dbReference type="RefSeq" id="WP_061082645.1">
    <property type="nucleotide sequence ID" value="NZ_JAAXPG010000041.1"/>
</dbReference>
<name>A0A7X6MJC7_9ACTN</name>
<proteinExistence type="predicted"/>
<accession>A0A7X6MJC7</accession>
<sequence length="229" mass="22883">MAGPARAKRSAAPPKAPAPQAPEPEGEHTGRVPGTERPGRASGAEDPDVLLDVPVVKVDEIQLEVENLRASVSLQAEVLDLLKLKVGADVELGRVSLTLKGVEAQALLKVQLDNVRDIITRVLQTIDANPQILEHVTRGVESSLDQVAGGAGQAAGALGRGAGNAVEGVGRGAGNAVEGVGRGAGNAVEGVGRGAGKAAQGVGGGAGKAVEDVGDVADVVEGSDDTSEK</sequence>
<reference evidence="2 3" key="1">
    <citation type="submission" date="2020-04" db="EMBL/GenBank/DDBJ databases">
        <title>MicrobeNet Type strains.</title>
        <authorList>
            <person name="Nicholson A.C."/>
        </authorList>
    </citation>
    <scope>NUCLEOTIDE SEQUENCE [LARGE SCALE GENOMIC DNA]</scope>
    <source>
        <strain evidence="2 3">ATCC 23612</strain>
    </source>
</reference>
<gene>
    <name evidence="2" type="ORF">HGB44_28845</name>
</gene>
<evidence type="ECO:0000256" key="1">
    <source>
        <dbReference type="SAM" id="MobiDB-lite"/>
    </source>
</evidence>
<feature type="region of interest" description="Disordered" evidence="1">
    <location>
        <begin position="1"/>
        <end position="48"/>
    </location>
</feature>
<feature type="compositionally biased region" description="Gly residues" evidence="1">
    <location>
        <begin position="194"/>
        <end position="207"/>
    </location>
</feature>
<feature type="region of interest" description="Disordered" evidence="1">
    <location>
        <begin position="194"/>
        <end position="229"/>
    </location>
</feature>
<dbReference type="Proteomes" id="UP000553209">
    <property type="component" value="Unassembled WGS sequence"/>
</dbReference>
<protein>
    <submittedName>
        <fullName evidence="2">Thioesterase</fullName>
    </submittedName>
</protein>
<dbReference type="EMBL" id="JAAXPG010000041">
    <property type="protein sequence ID" value="NKZ01645.1"/>
    <property type="molecule type" value="Genomic_DNA"/>
</dbReference>
<dbReference type="AlphaFoldDB" id="A0A7X6MJC7"/>
<evidence type="ECO:0000313" key="3">
    <source>
        <dbReference type="Proteomes" id="UP000553209"/>
    </source>
</evidence>
<comment type="caution">
    <text evidence="2">The sequence shown here is derived from an EMBL/GenBank/DDBJ whole genome shotgun (WGS) entry which is preliminary data.</text>
</comment>
<keyword evidence="3" id="KW-1185">Reference proteome</keyword>
<feature type="compositionally biased region" description="Low complexity" evidence="1">
    <location>
        <begin position="1"/>
        <end position="13"/>
    </location>
</feature>
<evidence type="ECO:0000313" key="2">
    <source>
        <dbReference type="EMBL" id="NKZ01645.1"/>
    </source>
</evidence>
<organism evidence="2 3">
    <name type="scientific">Nocardiopsis alborubida</name>
    <dbReference type="NCBI Taxonomy" id="146802"/>
    <lineage>
        <taxon>Bacteria</taxon>
        <taxon>Bacillati</taxon>
        <taxon>Actinomycetota</taxon>
        <taxon>Actinomycetes</taxon>
        <taxon>Streptosporangiales</taxon>
        <taxon>Nocardiopsidaceae</taxon>
        <taxon>Nocardiopsis</taxon>
    </lineage>
</organism>